<reference evidence="2" key="1">
    <citation type="journal article" date="2023" name="bioRxiv">
        <title>Scaffold-level genome assemblies of two parasitoid biocontrol wasps reveal the parthenogenesis mechanism and an associated novel virus.</title>
        <authorList>
            <person name="Inwood S."/>
            <person name="Skelly J."/>
            <person name="Guhlin J."/>
            <person name="Harrop T."/>
            <person name="Goldson S."/>
            <person name="Dearden P."/>
        </authorList>
    </citation>
    <scope>NUCLEOTIDE SEQUENCE</scope>
    <source>
        <strain evidence="2">Irish</strain>
        <tissue evidence="2">Whole body</tissue>
    </source>
</reference>
<proteinExistence type="predicted"/>
<dbReference type="InterPro" id="IPR032675">
    <property type="entry name" value="LRR_dom_sf"/>
</dbReference>
<dbReference type="PROSITE" id="PS50181">
    <property type="entry name" value="FBOX"/>
    <property type="match status" value="1"/>
</dbReference>
<dbReference type="Proteomes" id="UP001168990">
    <property type="component" value="Unassembled WGS sequence"/>
</dbReference>
<keyword evidence="3" id="KW-1185">Reference proteome</keyword>
<dbReference type="Gene3D" id="3.80.10.10">
    <property type="entry name" value="Ribonuclease Inhibitor"/>
    <property type="match status" value="1"/>
</dbReference>
<dbReference type="EMBL" id="JAQQBS010001423">
    <property type="protein sequence ID" value="KAK0160593.1"/>
    <property type="molecule type" value="Genomic_DNA"/>
</dbReference>
<name>A0AA39CA34_9HYME</name>
<dbReference type="Pfam" id="PF12937">
    <property type="entry name" value="F-box-like"/>
    <property type="match status" value="1"/>
</dbReference>
<dbReference type="InterPro" id="IPR001810">
    <property type="entry name" value="F-box_dom"/>
</dbReference>
<dbReference type="CDD" id="cd09917">
    <property type="entry name" value="F-box_SF"/>
    <property type="match status" value="1"/>
</dbReference>
<organism evidence="2 3">
    <name type="scientific">Microctonus aethiopoides</name>
    <dbReference type="NCBI Taxonomy" id="144406"/>
    <lineage>
        <taxon>Eukaryota</taxon>
        <taxon>Metazoa</taxon>
        <taxon>Ecdysozoa</taxon>
        <taxon>Arthropoda</taxon>
        <taxon>Hexapoda</taxon>
        <taxon>Insecta</taxon>
        <taxon>Pterygota</taxon>
        <taxon>Neoptera</taxon>
        <taxon>Endopterygota</taxon>
        <taxon>Hymenoptera</taxon>
        <taxon>Apocrita</taxon>
        <taxon>Ichneumonoidea</taxon>
        <taxon>Braconidae</taxon>
        <taxon>Euphorinae</taxon>
        <taxon>Microctonus</taxon>
    </lineage>
</organism>
<accession>A0AA39CA34</accession>
<dbReference type="SUPFAM" id="SSF81383">
    <property type="entry name" value="F-box domain"/>
    <property type="match status" value="1"/>
</dbReference>
<gene>
    <name evidence="2" type="ORF">PV328_007988</name>
</gene>
<sequence length="363" mass="42181">MATINDLSTTTLIKIFSYLDIQSLQRCRRVCKRWQIANTFTWEPMTRLIYCIIPPDEKTKLSFIKNGLEVESSNILCLQSILQMFNGTLRQFYIRASYPSSIDLPEMPESLCQLLNRIENLTCVGVDYDENSELIRLIKCLPARNIRHLLYDFNEHTIDINEAVRGFASLIDGAVNLISLHMVNPPVLTLHVINKMCDLKALYIIGGVLHPSFDIIKMTNLQILSIHACHTIKDDYIIEMVKNCKKLHTVEISHCYEVKYNGTIAITSLPNLRILVSSYMSNHILNKLYNIAEIYCDLEFSLFDSYTCILHFLFRSRNLKKFNFQNKDCNDLTKQLVSKLNGRAVLSNHRLFFYAHWSRTFYK</sequence>
<dbReference type="SUPFAM" id="SSF52047">
    <property type="entry name" value="RNI-like"/>
    <property type="match status" value="1"/>
</dbReference>
<reference evidence="2" key="2">
    <citation type="submission" date="2023-03" db="EMBL/GenBank/DDBJ databases">
        <authorList>
            <person name="Inwood S.N."/>
            <person name="Skelly J.G."/>
            <person name="Guhlin J."/>
            <person name="Harrop T.W.R."/>
            <person name="Goldson S.G."/>
            <person name="Dearden P.K."/>
        </authorList>
    </citation>
    <scope>NUCLEOTIDE SEQUENCE</scope>
    <source>
        <strain evidence="2">Irish</strain>
        <tissue evidence="2">Whole body</tissue>
    </source>
</reference>
<dbReference type="AlphaFoldDB" id="A0AA39CA34"/>
<dbReference type="Gene3D" id="1.20.1280.50">
    <property type="match status" value="1"/>
</dbReference>
<evidence type="ECO:0000313" key="2">
    <source>
        <dbReference type="EMBL" id="KAK0160593.1"/>
    </source>
</evidence>
<evidence type="ECO:0000313" key="3">
    <source>
        <dbReference type="Proteomes" id="UP001168990"/>
    </source>
</evidence>
<evidence type="ECO:0000259" key="1">
    <source>
        <dbReference type="PROSITE" id="PS50181"/>
    </source>
</evidence>
<comment type="caution">
    <text evidence="2">The sequence shown here is derived from an EMBL/GenBank/DDBJ whole genome shotgun (WGS) entry which is preliminary data.</text>
</comment>
<protein>
    <recommendedName>
        <fullName evidence="1">F-box domain-containing protein</fullName>
    </recommendedName>
</protein>
<feature type="domain" description="F-box" evidence="1">
    <location>
        <begin position="1"/>
        <end position="45"/>
    </location>
</feature>
<dbReference type="InterPro" id="IPR036047">
    <property type="entry name" value="F-box-like_dom_sf"/>
</dbReference>